<accession>A0A345Y566</accession>
<organism evidence="2 3">
    <name type="scientific">Crenobacter cavernae</name>
    <dbReference type="NCBI Taxonomy" id="2290923"/>
    <lineage>
        <taxon>Bacteria</taxon>
        <taxon>Pseudomonadati</taxon>
        <taxon>Pseudomonadota</taxon>
        <taxon>Betaproteobacteria</taxon>
        <taxon>Neisseriales</taxon>
        <taxon>Neisseriaceae</taxon>
        <taxon>Crenobacter</taxon>
    </lineage>
</organism>
<evidence type="ECO:0000313" key="2">
    <source>
        <dbReference type="EMBL" id="AXK39068.1"/>
    </source>
</evidence>
<dbReference type="KEGG" id="ccah:DWG20_06235"/>
<dbReference type="EMBL" id="CP031337">
    <property type="protein sequence ID" value="AXK39068.1"/>
    <property type="molecule type" value="Genomic_DNA"/>
</dbReference>
<sequence length="88" mass="9451">MAKRGASMMVVRGAVRPPMLDRQEWRVMNWMTALTALGMCSNAGGAVVKPPETPVASRPAIIHRTHAGKAHEHQALKKEVKKAASAAP</sequence>
<feature type="compositionally biased region" description="Basic and acidic residues" evidence="1">
    <location>
        <begin position="69"/>
        <end position="82"/>
    </location>
</feature>
<evidence type="ECO:0000313" key="3">
    <source>
        <dbReference type="Proteomes" id="UP000254537"/>
    </source>
</evidence>
<dbReference type="Proteomes" id="UP000254537">
    <property type="component" value="Chromosome"/>
</dbReference>
<name>A0A345Y566_9NEIS</name>
<feature type="region of interest" description="Disordered" evidence="1">
    <location>
        <begin position="66"/>
        <end position="88"/>
    </location>
</feature>
<dbReference type="AlphaFoldDB" id="A0A345Y566"/>
<protein>
    <submittedName>
        <fullName evidence="2">Uncharacterized protein</fullName>
    </submittedName>
</protein>
<gene>
    <name evidence="2" type="ORF">DWG20_06235</name>
</gene>
<reference evidence="2 3" key="1">
    <citation type="submission" date="2018-07" db="EMBL/GenBank/DDBJ databases">
        <title>Crenobacter cavernae sp. nov., isolated from a karst cave.</title>
        <authorList>
            <person name="Zhu H."/>
        </authorList>
    </citation>
    <scope>NUCLEOTIDE SEQUENCE [LARGE SCALE GENOMIC DNA]</scope>
    <source>
        <strain evidence="2 3">K1W11S-77</strain>
    </source>
</reference>
<proteinExistence type="predicted"/>
<evidence type="ECO:0000256" key="1">
    <source>
        <dbReference type="SAM" id="MobiDB-lite"/>
    </source>
</evidence>